<dbReference type="EMBL" id="STGT01000009">
    <property type="protein sequence ID" value="THV09997.1"/>
    <property type="molecule type" value="Genomic_DNA"/>
</dbReference>
<dbReference type="Proteomes" id="UP000309667">
    <property type="component" value="Unassembled WGS sequence"/>
</dbReference>
<dbReference type="InterPro" id="IPR000515">
    <property type="entry name" value="MetI-like"/>
</dbReference>
<sequence>MRIPSISSAPMAAPIAGRRTDMAESYRRSQWSHGLFILPYLLVFIALLVFPLFWGMWLSLHKVDLFGPGRFVGLTNYIRVAGDAVFLQALRNTIVFVLVSVPTLVGLGLFLALALNRTTRTTSFFRGLFFSSSVLSVTIVTLIWRFVFIPSDGLLSVLFAQAGLDQINFISTKGWSLFAVGVATVWWCVGLPMMLFLAALQQVPQDLYEAAALDNAKPWRVLTRITLPSIARTIMLVTIIQIVFQFQLFGQAQLMTNGGPNGSSRPLVMYIYEVGFVRWDVGRAAAASQYLFLIILVAAMAQYVVSSRKTEDGA</sequence>
<keyword evidence="4 7" id="KW-0812">Transmembrane</keyword>
<evidence type="ECO:0000256" key="5">
    <source>
        <dbReference type="ARBA" id="ARBA00022989"/>
    </source>
</evidence>
<keyword evidence="3" id="KW-1003">Cell membrane</keyword>
<feature type="domain" description="ABC transmembrane type-1" evidence="8">
    <location>
        <begin position="90"/>
        <end position="302"/>
    </location>
</feature>
<evidence type="ECO:0000259" key="8">
    <source>
        <dbReference type="PROSITE" id="PS50928"/>
    </source>
</evidence>
<keyword evidence="2 7" id="KW-0813">Transport</keyword>
<organism evidence="9 10">
    <name type="scientific">Rhizobium rhizophilum</name>
    <dbReference type="NCBI Taxonomy" id="1850373"/>
    <lineage>
        <taxon>Bacteria</taxon>
        <taxon>Pseudomonadati</taxon>
        <taxon>Pseudomonadota</taxon>
        <taxon>Alphaproteobacteria</taxon>
        <taxon>Hyphomicrobiales</taxon>
        <taxon>Rhizobiaceae</taxon>
        <taxon>Rhizobium/Agrobacterium group</taxon>
        <taxon>Rhizobium</taxon>
    </lineage>
</organism>
<accession>A0ABY2QNG5</accession>
<dbReference type="InterPro" id="IPR035906">
    <property type="entry name" value="MetI-like_sf"/>
</dbReference>
<comment type="caution">
    <text evidence="9">The sequence shown here is derived from an EMBL/GenBank/DDBJ whole genome shotgun (WGS) entry which is preliminary data.</text>
</comment>
<evidence type="ECO:0000256" key="4">
    <source>
        <dbReference type="ARBA" id="ARBA00022692"/>
    </source>
</evidence>
<protein>
    <submittedName>
        <fullName evidence="9">Sugar ABC transporter permease</fullName>
    </submittedName>
</protein>
<feature type="transmembrane region" description="Helical" evidence="7">
    <location>
        <begin position="221"/>
        <end position="244"/>
    </location>
</feature>
<keyword evidence="6 7" id="KW-0472">Membrane</keyword>
<dbReference type="PANTHER" id="PTHR30193:SF37">
    <property type="entry name" value="INNER MEMBRANE ABC TRANSPORTER PERMEASE PROTEIN YCJO"/>
    <property type="match status" value="1"/>
</dbReference>
<dbReference type="InterPro" id="IPR051393">
    <property type="entry name" value="ABC_transporter_permease"/>
</dbReference>
<dbReference type="SUPFAM" id="SSF161098">
    <property type="entry name" value="MetI-like"/>
    <property type="match status" value="1"/>
</dbReference>
<gene>
    <name evidence="9" type="ORF">E9677_24370</name>
</gene>
<feature type="transmembrane region" description="Helical" evidence="7">
    <location>
        <begin position="287"/>
        <end position="305"/>
    </location>
</feature>
<feature type="transmembrane region" description="Helical" evidence="7">
    <location>
        <begin position="94"/>
        <end position="115"/>
    </location>
</feature>
<dbReference type="Pfam" id="PF00528">
    <property type="entry name" value="BPD_transp_1"/>
    <property type="match status" value="1"/>
</dbReference>
<keyword evidence="10" id="KW-1185">Reference proteome</keyword>
<keyword evidence="5 7" id="KW-1133">Transmembrane helix</keyword>
<feature type="transmembrane region" description="Helical" evidence="7">
    <location>
        <begin position="175"/>
        <end position="200"/>
    </location>
</feature>
<evidence type="ECO:0000256" key="7">
    <source>
        <dbReference type="RuleBase" id="RU363032"/>
    </source>
</evidence>
<evidence type="ECO:0000256" key="2">
    <source>
        <dbReference type="ARBA" id="ARBA00022448"/>
    </source>
</evidence>
<evidence type="ECO:0000256" key="3">
    <source>
        <dbReference type="ARBA" id="ARBA00022475"/>
    </source>
</evidence>
<dbReference type="PROSITE" id="PS50928">
    <property type="entry name" value="ABC_TM1"/>
    <property type="match status" value="1"/>
</dbReference>
<proteinExistence type="inferred from homology"/>
<evidence type="ECO:0000313" key="9">
    <source>
        <dbReference type="EMBL" id="THV09997.1"/>
    </source>
</evidence>
<reference evidence="9 10" key="1">
    <citation type="submission" date="2019-04" db="EMBL/GenBank/DDBJ databases">
        <title>Genome sequence of strain 7209-2.</title>
        <authorList>
            <person name="Gao J."/>
            <person name="Sun J."/>
        </authorList>
    </citation>
    <scope>NUCLEOTIDE SEQUENCE [LARGE SCALE GENOMIC DNA]</scope>
    <source>
        <strain evidence="9 10">7209-2</strain>
    </source>
</reference>
<evidence type="ECO:0000256" key="6">
    <source>
        <dbReference type="ARBA" id="ARBA00023136"/>
    </source>
</evidence>
<evidence type="ECO:0000256" key="1">
    <source>
        <dbReference type="ARBA" id="ARBA00004651"/>
    </source>
</evidence>
<dbReference type="CDD" id="cd06261">
    <property type="entry name" value="TM_PBP2"/>
    <property type="match status" value="1"/>
</dbReference>
<dbReference type="PANTHER" id="PTHR30193">
    <property type="entry name" value="ABC TRANSPORTER PERMEASE PROTEIN"/>
    <property type="match status" value="1"/>
</dbReference>
<dbReference type="Gene3D" id="1.10.3720.10">
    <property type="entry name" value="MetI-like"/>
    <property type="match status" value="1"/>
</dbReference>
<comment type="subcellular location">
    <subcellularLocation>
        <location evidence="1 7">Cell membrane</location>
        <topology evidence="1 7">Multi-pass membrane protein</topology>
    </subcellularLocation>
</comment>
<feature type="transmembrane region" description="Helical" evidence="7">
    <location>
        <begin position="35"/>
        <end position="57"/>
    </location>
</feature>
<feature type="transmembrane region" description="Helical" evidence="7">
    <location>
        <begin position="127"/>
        <end position="147"/>
    </location>
</feature>
<comment type="similarity">
    <text evidence="7">Belongs to the binding-protein-dependent transport system permease family.</text>
</comment>
<evidence type="ECO:0000313" key="10">
    <source>
        <dbReference type="Proteomes" id="UP000309667"/>
    </source>
</evidence>
<name>A0ABY2QNG5_9HYPH</name>